<gene>
    <name evidence="1" type="ORF">FYJ39_08425</name>
</gene>
<keyword evidence="2" id="KW-1185">Reference proteome</keyword>
<dbReference type="Proteomes" id="UP000429958">
    <property type="component" value="Unassembled WGS sequence"/>
</dbReference>
<dbReference type="EMBL" id="VUMD01000006">
    <property type="protein sequence ID" value="MSS36595.1"/>
    <property type="molecule type" value="Genomic_DNA"/>
</dbReference>
<dbReference type="AlphaFoldDB" id="A0A7X2TCJ0"/>
<dbReference type="RefSeq" id="WP_154472040.1">
    <property type="nucleotide sequence ID" value="NZ_DBEWUL010000027.1"/>
</dbReference>
<evidence type="ECO:0000313" key="2">
    <source>
        <dbReference type="Proteomes" id="UP000429958"/>
    </source>
</evidence>
<evidence type="ECO:0000313" key="1">
    <source>
        <dbReference type="EMBL" id="MSS36595.1"/>
    </source>
</evidence>
<reference evidence="1 2" key="1">
    <citation type="submission" date="2019-08" db="EMBL/GenBank/DDBJ databases">
        <title>In-depth cultivation of the pig gut microbiome towards novel bacterial diversity and tailored functional studies.</title>
        <authorList>
            <person name="Wylensek D."/>
            <person name="Hitch T.C.A."/>
            <person name="Clavel T."/>
        </authorList>
    </citation>
    <scope>NUCLEOTIDE SEQUENCE [LARGE SCALE GENOMIC DNA]</scope>
    <source>
        <strain evidence="1 2">WCA-389-WT-23D1</strain>
    </source>
</reference>
<organism evidence="1 2">
    <name type="scientific">Clostridium porci</name>
    <dbReference type="NCBI Taxonomy" id="2605778"/>
    <lineage>
        <taxon>Bacteria</taxon>
        <taxon>Bacillati</taxon>
        <taxon>Bacillota</taxon>
        <taxon>Clostridia</taxon>
        <taxon>Eubacteriales</taxon>
        <taxon>Clostridiaceae</taxon>
        <taxon>Clostridium</taxon>
    </lineage>
</organism>
<protein>
    <submittedName>
        <fullName evidence="1">Uncharacterized protein</fullName>
    </submittedName>
</protein>
<sequence>MSDILIPYGGGTGADLDLVTVSEADVRRGKVFVDRNGNPITGNMAEKAAATYTPGTFDQTIAANQYLTGVQTIKGDPNLLAQYIKKGVTIFGVAGTWEGYITGPADIYNRGTWGSGTNGRVIIGIAGTSAISSQYANSAFKNCVEVEFIKNCIGYTKLNVQYTNFTSGDLSKSIFFGSDASGVQSDYYVSPSSGGVLTWNLDIKVINAGAKTHSLRLMNGQCSYTRIYLS</sequence>
<comment type="caution">
    <text evidence="1">The sequence shown here is derived from an EMBL/GenBank/DDBJ whole genome shotgun (WGS) entry which is preliminary data.</text>
</comment>
<name>A0A7X2TCJ0_9CLOT</name>
<proteinExistence type="predicted"/>
<accession>A0A7X2TCJ0</accession>